<evidence type="ECO:0000313" key="3">
    <source>
        <dbReference type="Proteomes" id="UP000245021"/>
    </source>
</evidence>
<evidence type="ECO:0000313" key="2">
    <source>
        <dbReference type="EMBL" id="GBG95928.1"/>
    </source>
</evidence>
<name>A0A2R5HI53_9LACT</name>
<dbReference type="EMBL" id="BFFO01000001">
    <property type="protein sequence ID" value="GBG95928.1"/>
    <property type="molecule type" value="Genomic_DNA"/>
</dbReference>
<dbReference type="GO" id="GO:0016491">
    <property type="term" value="F:oxidoreductase activity"/>
    <property type="evidence" value="ECO:0007669"/>
    <property type="project" value="UniProtKB-ARBA"/>
</dbReference>
<dbReference type="RefSeq" id="WP_109244927.1">
    <property type="nucleotide sequence ID" value="NZ_BFFO01000001.1"/>
</dbReference>
<dbReference type="InterPro" id="IPR004017">
    <property type="entry name" value="Cys_rich_dom"/>
</dbReference>
<dbReference type="AlphaFoldDB" id="A0A2R5HI53"/>
<sequence>MKVSIFSTCVMDMLFPKVGIAVVEVLERLGIETDFPEDQVCCGQPTYNSGLVKESMATIKHQIDAFEKSDYVVGLAGSCSGMFVEYPHMFEESDPYHQKALDLVEKSYEFTQFIYHVLGLKDVGATFDGEKATYHRSCHMTRILGEREAPFILLDNVKGLEMVPLGHLENCCGFGGTFSVKSPEISEMMVTEKMNDIVATDAEILISADLGCLMNIAGKFNREGKSIKVMHIAEVLNHNVDLERMEMTTNPVFAKAGN</sequence>
<proteinExistence type="predicted"/>
<feature type="domain" description="Cysteine-rich" evidence="1">
    <location>
        <begin position="3"/>
        <end position="83"/>
    </location>
</feature>
<keyword evidence="3" id="KW-1185">Reference proteome</keyword>
<dbReference type="Proteomes" id="UP000245021">
    <property type="component" value="Unassembled WGS sequence"/>
</dbReference>
<accession>A0A2R5HI53</accession>
<dbReference type="PANTHER" id="PTHR30296">
    <property type="entry name" value="UNCHARACTERIZED PROTEIN YKGE"/>
    <property type="match status" value="1"/>
</dbReference>
<dbReference type="GO" id="GO:0005829">
    <property type="term" value="C:cytosol"/>
    <property type="evidence" value="ECO:0007669"/>
    <property type="project" value="TreeGrafter"/>
</dbReference>
<dbReference type="OrthoDB" id="9770306at2"/>
<reference evidence="2 3" key="1">
    <citation type="journal article" date="2018" name="Genome Announc.">
        <title>Draft Genome Sequence of Lactococcus sp. Strain NtB2 (JCM 32569), Isolated from the Gut of the Higher Termite Nasutitermes takasagoensis.</title>
        <authorList>
            <person name="Noda S."/>
            <person name="Aihara C."/>
            <person name="Yuki M."/>
            <person name="Ohkuma M."/>
        </authorList>
    </citation>
    <scope>NUCLEOTIDE SEQUENCE [LARGE SCALE GENOMIC DNA]</scope>
    <source>
        <strain evidence="2 3">NtB2</strain>
    </source>
</reference>
<dbReference type="Pfam" id="PF02754">
    <property type="entry name" value="CCG"/>
    <property type="match status" value="2"/>
</dbReference>
<feature type="domain" description="Cysteine-rich" evidence="1">
    <location>
        <begin position="133"/>
        <end position="216"/>
    </location>
</feature>
<organism evidence="2 3">
    <name type="scientific">Lactococcus termiticola</name>
    <dbReference type="NCBI Taxonomy" id="2169526"/>
    <lineage>
        <taxon>Bacteria</taxon>
        <taxon>Bacillati</taxon>
        <taxon>Bacillota</taxon>
        <taxon>Bacilli</taxon>
        <taxon>Lactobacillales</taxon>
        <taxon>Streptococcaceae</taxon>
        <taxon>Lactococcus</taxon>
    </lineage>
</organism>
<gene>
    <name evidence="2" type="primary">glpC</name>
    <name evidence="2" type="ORF">NtB2_00030</name>
</gene>
<dbReference type="PANTHER" id="PTHR30296:SF0">
    <property type="entry name" value="LACTATE UTILIZATION PROTEIN A"/>
    <property type="match status" value="1"/>
</dbReference>
<comment type="caution">
    <text evidence="2">The sequence shown here is derived from an EMBL/GenBank/DDBJ whole genome shotgun (WGS) entry which is preliminary data.</text>
</comment>
<evidence type="ECO:0000259" key="1">
    <source>
        <dbReference type="Pfam" id="PF02754"/>
    </source>
</evidence>
<protein>
    <submittedName>
        <fullName evidence="2">Fe-S oxidoreductase</fullName>
    </submittedName>
</protein>